<dbReference type="SUPFAM" id="SSF55347">
    <property type="entry name" value="Glyceraldehyde-3-phosphate dehydrogenase-like, C-terminal domain"/>
    <property type="match status" value="1"/>
</dbReference>
<dbReference type="InterPro" id="IPR050463">
    <property type="entry name" value="Gfo/Idh/MocA_oxidrdct_glycsds"/>
</dbReference>
<organism evidence="4 5">
    <name type="scientific">Luoshenia tenuis</name>
    <dbReference type="NCBI Taxonomy" id="2763654"/>
    <lineage>
        <taxon>Bacteria</taxon>
        <taxon>Bacillati</taxon>
        <taxon>Bacillota</taxon>
        <taxon>Clostridia</taxon>
        <taxon>Christensenellales</taxon>
        <taxon>Christensenellaceae</taxon>
        <taxon>Luoshenia</taxon>
    </lineage>
</organism>
<evidence type="ECO:0000259" key="2">
    <source>
        <dbReference type="Pfam" id="PF01408"/>
    </source>
</evidence>
<evidence type="ECO:0000256" key="1">
    <source>
        <dbReference type="ARBA" id="ARBA00023002"/>
    </source>
</evidence>
<gene>
    <name evidence="4" type="ORF">H8699_07870</name>
</gene>
<dbReference type="PANTHER" id="PTHR43818:SF11">
    <property type="entry name" value="BCDNA.GH03377"/>
    <property type="match status" value="1"/>
</dbReference>
<dbReference type="EMBL" id="JACRSO010000003">
    <property type="protein sequence ID" value="MBC8529342.1"/>
    <property type="molecule type" value="Genomic_DNA"/>
</dbReference>
<dbReference type="Pfam" id="PF01408">
    <property type="entry name" value="GFO_IDH_MocA"/>
    <property type="match status" value="1"/>
</dbReference>
<dbReference type="AlphaFoldDB" id="A0A926D0J4"/>
<sequence>MLKPWKPVKVALIGAGVISGEYLKNMVYNFDILDVVGCSDIIPEKSAARAAEFGIRQMTNEEILSDPEIEVVVNTTYPTEHYNVSKQILEAGKHLYCEKPMCAELGQAKELMDMAREKGLYIGNAPDTFLGAGYQTARHLLDAGIIGKPIMARATLIRGSYVLGGAEPKFPFPSYPGGGIIFDVGCYYLVNLINLLGPIRRVAGFAQTNIKEKPYVNPHHPEYGDQVKTQSPTNTIGALEFESGVLGTIMTTTECFSETPQLEIYGSEGILTCPDPNCFGGDVKVTRVGYREPYVVQHTHAYTDPNMRGIGVAEFAYAIRNGRKARTDASMAYHFLEASFGMIESGETERYYHLQSTCERPAALASGITTGYTEYVFNHE</sequence>
<dbReference type="RefSeq" id="WP_249285198.1">
    <property type="nucleotide sequence ID" value="NZ_JACRSO010000003.1"/>
</dbReference>
<dbReference type="InterPro" id="IPR055170">
    <property type="entry name" value="GFO_IDH_MocA-like_dom"/>
</dbReference>
<dbReference type="Proteomes" id="UP000654279">
    <property type="component" value="Unassembled WGS sequence"/>
</dbReference>
<dbReference type="Gene3D" id="3.30.360.10">
    <property type="entry name" value="Dihydrodipicolinate Reductase, domain 2"/>
    <property type="match status" value="1"/>
</dbReference>
<dbReference type="SUPFAM" id="SSF51735">
    <property type="entry name" value="NAD(P)-binding Rossmann-fold domains"/>
    <property type="match status" value="1"/>
</dbReference>
<dbReference type="GO" id="GO:0000166">
    <property type="term" value="F:nucleotide binding"/>
    <property type="evidence" value="ECO:0007669"/>
    <property type="project" value="InterPro"/>
</dbReference>
<dbReference type="GO" id="GO:0016491">
    <property type="term" value="F:oxidoreductase activity"/>
    <property type="evidence" value="ECO:0007669"/>
    <property type="project" value="UniProtKB-KW"/>
</dbReference>
<feature type="domain" description="GFO/IDH/MocA-like oxidoreductase" evidence="3">
    <location>
        <begin position="134"/>
        <end position="271"/>
    </location>
</feature>
<dbReference type="InterPro" id="IPR000683">
    <property type="entry name" value="Gfo/Idh/MocA-like_OxRdtase_N"/>
</dbReference>
<dbReference type="Pfam" id="PF22725">
    <property type="entry name" value="GFO_IDH_MocA_C3"/>
    <property type="match status" value="1"/>
</dbReference>
<dbReference type="InterPro" id="IPR036291">
    <property type="entry name" value="NAD(P)-bd_dom_sf"/>
</dbReference>
<evidence type="ECO:0000259" key="3">
    <source>
        <dbReference type="Pfam" id="PF22725"/>
    </source>
</evidence>
<comment type="caution">
    <text evidence="4">The sequence shown here is derived from an EMBL/GenBank/DDBJ whole genome shotgun (WGS) entry which is preliminary data.</text>
</comment>
<evidence type="ECO:0000313" key="5">
    <source>
        <dbReference type="Proteomes" id="UP000654279"/>
    </source>
</evidence>
<dbReference type="Gene3D" id="3.40.50.720">
    <property type="entry name" value="NAD(P)-binding Rossmann-like Domain"/>
    <property type="match status" value="1"/>
</dbReference>
<evidence type="ECO:0000313" key="4">
    <source>
        <dbReference type="EMBL" id="MBC8529342.1"/>
    </source>
</evidence>
<dbReference type="PANTHER" id="PTHR43818">
    <property type="entry name" value="BCDNA.GH03377"/>
    <property type="match status" value="1"/>
</dbReference>
<keyword evidence="5" id="KW-1185">Reference proteome</keyword>
<feature type="domain" description="Gfo/Idh/MocA-like oxidoreductase N-terminal" evidence="2">
    <location>
        <begin position="8"/>
        <end position="120"/>
    </location>
</feature>
<proteinExistence type="predicted"/>
<keyword evidence="1" id="KW-0560">Oxidoreductase</keyword>
<accession>A0A926D0J4</accession>
<name>A0A926D0J4_9FIRM</name>
<reference evidence="4" key="1">
    <citation type="submission" date="2020-08" db="EMBL/GenBank/DDBJ databases">
        <title>Genome public.</title>
        <authorList>
            <person name="Liu C."/>
            <person name="Sun Q."/>
        </authorList>
    </citation>
    <scope>NUCLEOTIDE SEQUENCE</scope>
    <source>
        <strain evidence="4">NSJ-44</strain>
    </source>
</reference>
<protein>
    <submittedName>
        <fullName evidence="4">Gfo/Idh/MocA family oxidoreductase</fullName>
    </submittedName>
</protein>